<dbReference type="NCBIfam" id="TIGR00186">
    <property type="entry name" value="rRNA_methyl_3"/>
    <property type="match status" value="1"/>
</dbReference>
<dbReference type="GO" id="GO:0006396">
    <property type="term" value="P:RNA processing"/>
    <property type="evidence" value="ECO:0007669"/>
    <property type="project" value="InterPro"/>
</dbReference>
<protein>
    <submittedName>
        <fullName evidence="4">23S rRNA (Guanosine(2251)-2'-O)-methyltransferase RlmB</fullName>
    </submittedName>
</protein>
<dbReference type="Proteomes" id="UP001056539">
    <property type="component" value="Chromosome"/>
</dbReference>
<name>A0AAX3BA16_9SPIR</name>
<evidence type="ECO:0000313" key="4">
    <source>
        <dbReference type="EMBL" id="URA09097.1"/>
    </source>
</evidence>
<dbReference type="PANTHER" id="PTHR46429:SF1">
    <property type="entry name" value="23S RRNA (GUANOSINE-2'-O-)-METHYLTRANSFERASE RLMB"/>
    <property type="match status" value="1"/>
</dbReference>
<dbReference type="InterPro" id="IPR029028">
    <property type="entry name" value="Alpha/beta_knot_MTases"/>
</dbReference>
<dbReference type="InterPro" id="IPR001537">
    <property type="entry name" value="SpoU_MeTrfase"/>
</dbReference>
<keyword evidence="1" id="KW-0489">Methyltransferase</keyword>
<dbReference type="Gene3D" id="3.40.1280.10">
    <property type="match status" value="1"/>
</dbReference>
<dbReference type="RefSeq" id="WP_271434224.1">
    <property type="nucleotide sequence ID" value="NZ_CP073355.1"/>
</dbReference>
<dbReference type="SUPFAM" id="SSF55315">
    <property type="entry name" value="L30e-like"/>
    <property type="match status" value="1"/>
</dbReference>
<dbReference type="PANTHER" id="PTHR46429">
    <property type="entry name" value="23S RRNA (GUANOSINE-2'-O-)-METHYLTRANSFERASE RLMB"/>
    <property type="match status" value="1"/>
</dbReference>
<keyword evidence="2" id="KW-0808">Transferase</keyword>
<dbReference type="InterPro" id="IPR013123">
    <property type="entry name" value="SpoU_subst-bd"/>
</dbReference>
<evidence type="ECO:0000259" key="3">
    <source>
        <dbReference type="SMART" id="SM00967"/>
    </source>
</evidence>
<dbReference type="GO" id="GO:0008173">
    <property type="term" value="F:RNA methyltransferase activity"/>
    <property type="evidence" value="ECO:0007669"/>
    <property type="project" value="InterPro"/>
</dbReference>
<dbReference type="GO" id="GO:0005829">
    <property type="term" value="C:cytosol"/>
    <property type="evidence" value="ECO:0007669"/>
    <property type="project" value="TreeGrafter"/>
</dbReference>
<dbReference type="InterPro" id="IPR004441">
    <property type="entry name" value="rRNA_MeTrfase_TrmH"/>
</dbReference>
<dbReference type="Pfam" id="PF00588">
    <property type="entry name" value="SpoU_methylase"/>
    <property type="match status" value="1"/>
</dbReference>
<dbReference type="CDD" id="cd18103">
    <property type="entry name" value="SpoU-like_RlmB"/>
    <property type="match status" value="1"/>
</dbReference>
<dbReference type="SUPFAM" id="SSF75217">
    <property type="entry name" value="alpha/beta knot"/>
    <property type="match status" value="1"/>
</dbReference>
<sequence>MFVYGRNSVEEALKDEIPIKRVVIEKGKSNRFLSQIQRAKAKDVLVEYASEYELVKLAGTQKHQGIIAEISLPPTVYEKEEDFTDWEKLQYVLMLDGLTDTGNVGAIIRSALLLGVDVVVLPEDHSARITSQVIRASAGAIYKQPVLYVRNIVRTTEKLKSLGFTVYGLDMFGEGTLGEVTLQKPLCIVVGSEDKGMRRMMRKSCDQMIRIPTTGKLDSLNASVAVAICLWEVYKTQTGGRS</sequence>
<dbReference type="EMBL" id="CP073355">
    <property type="protein sequence ID" value="URA09097.1"/>
    <property type="molecule type" value="Genomic_DNA"/>
</dbReference>
<dbReference type="GO" id="GO:0032259">
    <property type="term" value="P:methylation"/>
    <property type="evidence" value="ECO:0007669"/>
    <property type="project" value="UniProtKB-KW"/>
</dbReference>
<feature type="domain" description="RNA 2-O ribose methyltransferase substrate binding" evidence="3">
    <location>
        <begin position="2"/>
        <end position="76"/>
    </location>
</feature>
<evidence type="ECO:0000256" key="2">
    <source>
        <dbReference type="ARBA" id="ARBA00022679"/>
    </source>
</evidence>
<dbReference type="Gene3D" id="3.30.1330.30">
    <property type="match status" value="1"/>
</dbReference>
<dbReference type="Pfam" id="PF08032">
    <property type="entry name" value="SpoU_sub_bind"/>
    <property type="match status" value="1"/>
</dbReference>
<accession>A0AAX3BA16</accession>
<dbReference type="AlphaFoldDB" id="A0AAX3BA16"/>
<reference evidence="4" key="1">
    <citation type="submission" date="2021-04" db="EMBL/GenBank/DDBJ databases">
        <authorList>
            <person name="Postec A."/>
        </authorList>
    </citation>
    <scope>NUCLEOTIDE SEQUENCE</scope>
    <source>
        <strain evidence="4">F1F22</strain>
    </source>
</reference>
<gene>
    <name evidence="4" type="primary">rlmB</name>
    <name evidence="4" type="ORF">KDW03_06205</name>
</gene>
<dbReference type="GO" id="GO:0003723">
    <property type="term" value="F:RNA binding"/>
    <property type="evidence" value="ECO:0007669"/>
    <property type="project" value="InterPro"/>
</dbReference>
<organism evidence="4 5">
    <name type="scientific">Thermospira aquatica</name>
    <dbReference type="NCBI Taxonomy" id="2828656"/>
    <lineage>
        <taxon>Bacteria</taxon>
        <taxon>Pseudomonadati</taxon>
        <taxon>Spirochaetota</taxon>
        <taxon>Spirochaetia</taxon>
        <taxon>Brevinematales</taxon>
        <taxon>Thermospiraceae</taxon>
        <taxon>Thermospira</taxon>
    </lineage>
</organism>
<dbReference type="InterPro" id="IPR029064">
    <property type="entry name" value="Ribosomal_eL30-like_sf"/>
</dbReference>
<keyword evidence="5" id="KW-1185">Reference proteome</keyword>
<proteinExistence type="predicted"/>
<reference evidence="4" key="2">
    <citation type="submission" date="2022-06" db="EMBL/GenBank/DDBJ databases">
        <title>Thermospira aquatica gen. nov., sp. nov.</title>
        <authorList>
            <person name="Ben Ali Gam Z."/>
            <person name="Labat M."/>
        </authorList>
    </citation>
    <scope>NUCLEOTIDE SEQUENCE</scope>
    <source>
        <strain evidence="4">F1F22</strain>
    </source>
</reference>
<dbReference type="SMART" id="SM00967">
    <property type="entry name" value="SpoU_sub_bind"/>
    <property type="match status" value="1"/>
</dbReference>
<evidence type="ECO:0000313" key="5">
    <source>
        <dbReference type="Proteomes" id="UP001056539"/>
    </source>
</evidence>
<dbReference type="InterPro" id="IPR029026">
    <property type="entry name" value="tRNA_m1G_MTases_N"/>
</dbReference>
<evidence type="ECO:0000256" key="1">
    <source>
        <dbReference type="ARBA" id="ARBA00022603"/>
    </source>
</evidence>
<dbReference type="KEGG" id="taqu:KDW03_06205"/>